<feature type="transmembrane region" description="Helical" evidence="9">
    <location>
        <begin position="218"/>
        <end position="245"/>
    </location>
</feature>
<proteinExistence type="inferred from homology"/>
<dbReference type="PANTHER" id="PTHR11795">
    <property type="entry name" value="BRANCHED-CHAIN AMINO ACID TRANSPORT SYSTEM PERMEASE PROTEIN LIVH"/>
    <property type="match status" value="1"/>
</dbReference>
<comment type="subcellular location">
    <subcellularLocation>
        <location evidence="1">Cell membrane</location>
        <topology evidence="1">Multi-pass membrane protein</topology>
    </subcellularLocation>
</comment>
<keyword evidence="2" id="KW-0813">Transport</keyword>
<evidence type="ECO:0000256" key="5">
    <source>
        <dbReference type="ARBA" id="ARBA00022970"/>
    </source>
</evidence>
<dbReference type="GO" id="GO:0022857">
    <property type="term" value="F:transmembrane transporter activity"/>
    <property type="evidence" value="ECO:0007669"/>
    <property type="project" value="InterPro"/>
</dbReference>
<organism evidence="10 11">
    <name type="scientific">Halostreptopolyspora alba</name>
    <dbReference type="NCBI Taxonomy" id="2487137"/>
    <lineage>
        <taxon>Bacteria</taxon>
        <taxon>Bacillati</taxon>
        <taxon>Actinomycetota</taxon>
        <taxon>Actinomycetes</taxon>
        <taxon>Streptosporangiales</taxon>
        <taxon>Nocardiopsidaceae</taxon>
        <taxon>Halostreptopolyspora</taxon>
    </lineage>
</organism>
<feature type="transmembrane region" description="Helical" evidence="9">
    <location>
        <begin position="91"/>
        <end position="112"/>
    </location>
</feature>
<comment type="similarity">
    <text evidence="8">Belongs to the binding-protein-dependent transport system permease family. LivHM subfamily.</text>
</comment>
<keyword evidence="6 9" id="KW-1133">Transmembrane helix</keyword>
<reference evidence="10 11" key="1">
    <citation type="submission" date="2018-11" db="EMBL/GenBank/DDBJ databases">
        <title>The genome draft of YIM 96095.</title>
        <authorList>
            <person name="Tang S.-K."/>
            <person name="Chunyu W.-X."/>
            <person name="Feng Y.-Z."/>
        </authorList>
    </citation>
    <scope>NUCLEOTIDE SEQUENCE [LARGE SCALE GENOMIC DNA]</scope>
    <source>
        <strain evidence="10 11">YIM 96095</strain>
    </source>
</reference>
<feature type="transmembrane region" description="Helical" evidence="9">
    <location>
        <begin position="185"/>
        <end position="206"/>
    </location>
</feature>
<dbReference type="RefSeq" id="WP_123199700.1">
    <property type="nucleotide sequence ID" value="NZ_RJMB01000002.1"/>
</dbReference>
<accession>A0A3N0EGA0</accession>
<keyword evidence="3" id="KW-1003">Cell membrane</keyword>
<dbReference type="AlphaFoldDB" id="A0A3N0EGA0"/>
<dbReference type="InterPro" id="IPR052157">
    <property type="entry name" value="BCAA_transport_permease"/>
</dbReference>
<dbReference type="PANTHER" id="PTHR11795:SF450">
    <property type="entry name" value="ABC TRANSPORTER PERMEASE PROTEIN"/>
    <property type="match status" value="1"/>
</dbReference>
<feature type="transmembrane region" description="Helical" evidence="9">
    <location>
        <begin position="252"/>
        <end position="273"/>
    </location>
</feature>
<feature type="transmembrane region" description="Helical" evidence="9">
    <location>
        <begin position="65"/>
        <end position="84"/>
    </location>
</feature>
<evidence type="ECO:0000313" key="11">
    <source>
        <dbReference type="Proteomes" id="UP000269198"/>
    </source>
</evidence>
<name>A0A3N0EGA0_9ACTN</name>
<evidence type="ECO:0000256" key="9">
    <source>
        <dbReference type="SAM" id="Phobius"/>
    </source>
</evidence>
<feature type="transmembrane region" description="Helical" evidence="9">
    <location>
        <begin position="137"/>
        <end position="155"/>
    </location>
</feature>
<dbReference type="Proteomes" id="UP000269198">
    <property type="component" value="Unassembled WGS sequence"/>
</dbReference>
<comment type="caution">
    <text evidence="10">The sequence shown here is derived from an EMBL/GenBank/DDBJ whole genome shotgun (WGS) entry which is preliminary data.</text>
</comment>
<evidence type="ECO:0000313" key="10">
    <source>
        <dbReference type="EMBL" id="RNL86872.1"/>
    </source>
</evidence>
<dbReference type="CDD" id="cd06582">
    <property type="entry name" value="TM_PBP1_LivH_like"/>
    <property type="match status" value="1"/>
</dbReference>
<gene>
    <name evidence="10" type="ORF">EFW17_03110</name>
</gene>
<feature type="transmembrane region" description="Helical" evidence="9">
    <location>
        <begin position="41"/>
        <end position="59"/>
    </location>
</feature>
<keyword evidence="5" id="KW-0029">Amino-acid transport</keyword>
<evidence type="ECO:0000256" key="8">
    <source>
        <dbReference type="ARBA" id="ARBA00037998"/>
    </source>
</evidence>
<evidence type="ECO:0000256" key="7">
    <source>
        <dbReference type="ARBA" id="ARBA00023136"/>
    </source>
</evidence>
<keyword evidence="7 9" id="KW-0472">Membrane</keyword>
<dbReference type="OrthoDB" id="9807115at2"/>
<dbReference type="GO" id="GO:0006865">
    <property type="term" value="P:amino acid transport"/>
    <property type="evidence" value="ECO:0007669"/>
    <property type="project" value="UniProtKB-KW"/>
</dbReference>
<evidence type="ECO:0000256" key="1">
    <source>
        <dbReference type="ARBA" id="ARBA00004651"/>
    </source>
</evidence>
<dbReference type="Pfam" id="PF02653">
    <property type="entry name" value="BPD_transp_2"/>
    <property type="match status" value="1"/>
</dbReference>
<evidence type="ECO:0000256" key="6">
    <source>
        <dbReference type="ARBA" id="ARBA00022989"/>
    </source>
</evidence>
<feature type="transmembrane region" description="Helical" evidence="9">
    <location>
        <begin position="6"/>
        <end position="29"/>
    </location>
</feature>
<evidence type="ECO:0000256" key="2">
    <source>
        <dbReference type="ARBA" id="ARBA00022448"/>
    </source>
</evidence>
<protein>
    <submittedName>
        <fullName evidence="10">Branched-chain amino acid ABC transporter permease</fullName>
    </submittedName>
</protein>
<dbReference type="EMBL" id="RJMB01000002">
    <property type="protein sequence ID" value="RNL86872.1"/>
    <property type="molecule type" value="Genomic_DNA"/>
</dbReference>
<keyword evidence="4 9" id="KW-0812">Transmembrane</keyword>
<sequence>MTQFLMFLINGIAIGCGFALVGSGLVAVYRITGVVNFAQGMFAVVAALSATSFVAMGVWHGLAELMAISVGGLAGLITGVIAVGKRGTQPLTALLVTLAVGFLAYAVEVLIWGENPRSLAGLDGRAELMGVPVQRQYLLVIAVTVVVFVLLWLFFSRTYLGKALTACASNPYAARVVGIDVTRMAFIAFALGGVLGGIAGVLIAPLRPVSFDTDVSLIVGGFAAAIFGGLTRPMMALLGGVLLGITEVMIQAYGNASFATMGSLVFLLVIMIWQATRRPTVHKESV</sequence>
<evidence type="ECO:0000256" key="4">
    <source>
        <dbReference type="ARBA" id="ARBA00022692"/>
    </source>
</evidence>
<keyword evidence="11" id="KW-1185">Reference proteome</keyword>
<evidence type="ECO:0000256" key="3">
    <source>
        <dbReference type="ARBA" id="ARBA00022475"/>
    </source>
</evidence>
<dbReference type="InterPro" id="IPR001851">
    <property type="entry name" value="ABC_transp_permease"/>
</dbReference>
<dbReference type="GO" id="GO:0005886">
    <property type="term" value="C:plasma membrane"/>
    <property type="evidence" value="ECO:0007669"/>
    <property type="project" value="UniProtKB-SubCell"/>
</dbReference>